<dbReference type="InterPro" id="IPR019810">
    <property type="entry name" value="Citrate_synthase_AS"/>
</dbReference>
<comment type="pathway">
    <text evidence="1">Carbohydrate metabolism; tricarboxylic acid cycle.</text>
</comment>
<dbReference type="EMBL" id="CP136137">
    <property type="protein sequence ID" value="WYY07675.1"/>
    <property type="molecule type" value="Genomic_DNA"/>
</dbReference>
<evidence type="ECO:0000256" key="6">
    <source>
        <dbReference type="RuleBase" id="RU003406"/>
    </source>
</evidence>
<dbReference type="SUPFAM" id="SSF48256">
    <property type="entry name" value="Citrate synthase"/>
    <property type="match status" value="1"/>
</dbReference>
<dbReference type="InterPro" id="IPR016142">
    <property type="entry name" value="Citrate_synth-like_lrg_a-sub"/>
</dbReference>
<keyword evidence="8" id="KW-1185">Reference proteome</keyword>
<dbReference type="Proteomes" id="UP001479933">
    <property type="component" value="Chromosome"/>
</dbReference>
<keyword evidence="3 5" id="KW-0808">Transferase</keyword>
<dbReference type="InterPro" id="IPR024176">
    <property type="entry name" value="Citrate_synthase_bac-typ"/>
</dbReference>
<evidence type="ECO:0000256" key="5">
    <source>
        <dbReference type="PIRNR" id="PIRNR001369"/>
    </source>
</evidence>
<dbReference type="PROSITE" id="PS00480">
    <property type="entry name" value="CITRATE_SYNTHASE"/>
    <property type="match status" value="1"/>
</dbReference>
<name>A0ABZ2U264_9ACTN</name>
<dbReference type="Gene3D" id="1.10.230.10">
    <property type="entry name" value="Cytochrome P450-Terp, domain 2"/>
    <property type="match status" value="1"/>
</dbReference>
<evidence type="ECO:0000256" key="3">
    <source>
        <dbReference type="ARBA" id="ARBA00022679"/>
    </source>
</evidence>
<organism evidence="7 8">
    <name type="scientific">Gordonia hydrophobica</name>
    <dbReference type="NCBI Taxonomy" id="40516"/>
    <lineage>
        <taxon>Bacteria</taxon>
        <taxon>Bacillati</taxon>
        <taxon>Actinomycetota</taxon>
        <taxon>Actinomycetes</taxon>
        <taxon>Mycobacteriales</taxon>
        <taxon>Gordoniaceae</taxon>
        <taxon>Gordonia</taxon>
    </lineage>
</organism>
<evidence type="ECO:0000256" key="1">
    <source>
        <dbReference type="ARBA" id="ARBA00005163"/>
    </source>
</evidence>
<reference evidence="7 8" key="1">
    <citation type="journal article" date="2023" name="Virus Evol.">
        <title>Computational host range prediction-The good, the bad, and the ugly.</title>
        <authorList>
            <person name="Howell A.A."/>
            <person name="Versoza C.J."/>
            <person name="Pfeifer S.P."/>
        </authorList>
    </citation>
    <scope>NUCLEOTIDE SEQUENCE [LARGE SCALE GENOMIC DNA]</scope>
    <source>
        <strain evidence="7 8">1610/1b</strain>
    </source>
</reference>
<evidence type="ECO:0000313" key="8">
    <source>
        <dbReference type="Proteomes" id="UP001479933"/>
    </source>
</evidence>
<dbReference type="InterPro" id="IPR036969">
    <property type="entry name" value="Citrate_synthase_sf"/>
</dbReference>
<accession>A0ABZ2U264</accession>
<dbReference type="Pfam" id="PF00285">
    <property type="entry name" value="Citrate_synt"/>
    <property type="match status" value="1"/>
</dbReference>
<dbReference type="PIRSF" id="PIRSF001369">
    <property type="entry name" value="Citrate_synth"/>
    <property type="match status" value="1"/>
</dbReference>
<dbReference type="PANTHER" id="PTHR11739">
    <property type="entry name" value="CITRATE SYNTHASE"/>
    <property type="match status" value="1"/>
</dbReference>
<evidence type="ECO:0000256" key="4">
    <source>
        <dbReference type="ARBA" id="ARBA00049288"/>
    </source>
</evidence>
<dbReference type="InterPro" id="IPR016143">
    <property type="entry name" value="Citrate_synth-like_sm_a-sub"/>
</dbReference>
<protein>
    <recommendedName>
        <fullName evidence="5">Citrate synthase</fullName>
    </recommendedName>
</protein>
<evidence type="ECO:0000313" key="7">
    <source>
        <dbReference type="EMBL" id="WYY07675.1"/>
    </source>
</evidence>
<comment type="catalytic activity">
    <reaction evidence="4">
        <text>oxaloacetate + acetyl-CoA + H2O = citrate + CoA + H(+)</text>
        <dbReference type="Rhea" id="RHEA:16845"/>
        <dbReference type="ChEBI" id="CHEBI:15377"/>
        <dbReference type="ChEBI" id="CHEBI:15378"/>
        <dbReference type="ChEBI" id="CHEBI:16452"/>
        <dbReference type="ChEBI" id="CHEBI:16947"/>
        <dbReference type="ChEBI" id="CHEBI:57287"/>
        <dbReference type="ChEBI" id="CHEBI:57288"/>
        <dbReference type="EC" id="2.3.3.16"/>
    </reaction>
</comment>
<dbReference type="InterPro" id="IPR002020">
    <property type="entry name" value="Citrate_synthase"/>
</dbReference>
<comment type="similarity">
    <text evidence="2 5 6">Belongs to the citrate synthase family.</text>
</comment>
<sequence>MTDVNGLITVPRGLKNVIVTDTTIGDVRGNEGFYHYREYDATALARTASFEDVWHLMYRGHLPDAAESAAFAKRIGELRVLDGTTVDLLRQTVTPEVEPLAALRLALASAGILERPLFDLAEEERTAAALKYTAIAPTVVAAAYRLARGLDVVEADPSAGHTADYLRMSTGVTEQAAVDALQTYLITTIDHGFNASTFAGRVVASSGSDMTSSILGALGAFLGPLHGGAPGRALAALEEIGDPANTREWVRSKITGGEIIMGFGHAVYRTHDPRAELLKEVVTQRYSSPLVQQAIAVEAEIEAAINELKPGRKLYANVEYYAGVLMSEVGLPPEMFTPTFGVARIVGWTANILEQAAERKIIRPVARYVGPEPHRA</sequence>
<dbReference type="PANTHER" id="PTHR11739:SF23">
    <property type="entry name" value="CITRATE SYNTHASE 2-RELATED"/>
    <property type="match status" value="1"/>
</dbReference>
<proteinExistence type="inferred from homology"/>
<dbReference type="RefSeq" id="WP_066166559.1">
    <property type="nucleotide sequence ID" value="NZ_CP136137.1"/>
</dbReference>
<dbReference type="Gene3D" id="1.10.580.10">
    <property type="entry name" value="Citrate Synthase, domain 1"/>
    <property type="match status" value="1"/>
</dbReference>
<gene>
    <name evidence="7" type="ORF">RVF87_00880</name>
</gene>
<evidence type="ECO:0000256" key="2">
    <source>
        <dbReference type="ARBA" id="ARBA00010566"/>
    </source>
</evidence>
<dbReference type="PRINTS" id="PR00143">
    <property type="entry name" value="CITRTSNTHASE"/>
</dbReference>